<accession>A0AAQ3Q4W1</accession>
<evidence type="ECO:0000256" key="5">
    <source>
        <dbReference type="ARBA" id="ARBA00022771"/>
    </source>
</evidence>
<reference evidence="12 13" key="1">
    <citation type="submission" date="2023-10" db="EMBL/GenBank/DDBJ databases">
        <title>Chromosome-scale genome assembly provides insights into flower coloration mechanisms of Canna indica.</title>
        <authorList>
            <person name="Li C."/>
        </authorList>
    </citation>
    <scope>NUCLEOTIDE SEQUENCE [LARGE SCALE GENOMIC DNA]</scope>
    <source>
        <tissue evidence="12">Flower</tissue>
    </source>
</reference>
<name>A0AAQ3Q4W1_9LILI</name>
<evidence type="ECO:0000256" key="4">
    <source>
        <dbReference type="ARBA" id="ARBA00022737"/>
    </source>
</evidence>
<evidence type="ECO:0000256" key="9">
    <source>
        <dbReference type="PROSITE-ProRule" id="PRU00357"/>
    </source>
</evidence>
<evidence type="ECO:0000256" key="1">
    <source>
        <dbReference type="ARBA" id="ARBA00004123"/>
    </source>
</evidence>
<keyword evidence="3" id="KW-0479">Metal-binding</keyword>
<dbReference type="Pfam" id="PF00643">
    <property type="entry name" value="zf-B_box"/>
    <property type="match status" value="1"/>
</dbReference>
<gene>
    <name evidence="12" type="ORF">Cni_G05347</name>
</gene>
<evidence type="ECO:0000256" key="7">
    <source>
        <dbReference type="ARBA" id="ARBA00023242"/>
    </source>
</evidence>
<dbReference type="GO" id="GO:0006355">
    <property type="term" value="P:regulation of DNA-templated transcription"/>
    <property type="evidence" value="ECO:0007669"/>
    <property type="project" value="UniProtKB-ARBA"/>
</dbReference>
<dbReference type="InterPro" id="IPR000315">
    <property type="entry name" value="Znf_B-box"/>
</dbReference>
<organism evidence="12 13">
    <name type="scientific">Canna indica</name>
    <name type="common">Indian-shot</name>
    <dbReference type="NCBI Taxonomy" id="4628"/>
    <lineage>
        <taxon>Eukaryota</taxon>
        <taxon>Viridiplantae</taxon>
        <taxon>Streptophyta</taxon>
        <taxon>Embryophyta</taxon>
        <taxon>Tracheophyta</taxon>
        <taxon>Spermatophyta</taxon>
        <taxon>Magnoliopsida</taxon>
        <taxon>Liliopsida</taxon>
        <taxon>Zingiberales</taxon>
        <taxon>Cannaceae</taxon>
        <taxon>Canna</taxon>
    </lineage>
</organism>
<dbReference type="CDD" id="cd19821">
    <property type="entry name" value="Bbox1_BBX-like"/>
    <property type="match status" value="1"/>
</dbReference>
<evidence type="ECO:0000256" key="3">
    <source>
        <dbReference type="ARBA" id="ARBA00022723"/>
    </source>
</evidence>
<dbReference type="GO" id="GO:0008270">
    <property type="term" value="F:zinc ion binding"/>
    <property type="evidence" value="ECO:0007669"/>
    <property type="project" value="UniProtKB-KW"/>
</dbReference>
<dbReference type="AlphaFoldDB" id="A0AAQ3Q4W1"/>
<evidence type="ECO:0000256" key="6">
    <source>
        <dbReference type="ARBA" id="ARBA00022833"/>
    </source>
</evidence>
<dbReference type="PANTHER" id="PTHR31717:SF45">
    <property type="entry name" value="ZINC FINGER PROTEIN CONSTANS-LIKE 14-RELATED"/>
    <property type="match status" value="1"/>
</dbReference>
<dbReference type="GO" id="GO:0005634">
    <property type="term" value="C:nucleus"/>
    <property type="evidence" value="ECO:0007669"/>
    <property type="project" value="UniProtKB-SubCell"/>
</dbReference>
<dbReference type="EMBL" id="CP136891">
    <property type="protein sequence ID" value="WOK96640.1"/>
    <property type="molecule type" value="Genomic_DNA"/>
</dbReference>
<keyword evidence="4" id="KW-0677">Repeat</keyword>
<comment type="subcellular location">
    <subcellularLocation>
        <location evidence="1 9">Nucleus</location>
    </subcellularLocation>
</comment>
<dbReference type="SMART" id="SM00336">
    <property type="entry name" value="BBOX"/>
    <property type="match status" value="2"/>
</dbReference>
<evidence type="ECO:0000313" key="13">
    <source>
        <dbReference type="Proteomes" id="UP001327560"/>
    </source>
</evidence>
<dbReference type="InterPro" id="IPR010402">
    <property type="entry name" value="CCT_domain"/>
</dbReference>
<evidence type="ECO:0000259" key="10">
    <source>
        <dbReference type="PROSITE" id="PS50119"/>
    </source>
</evidence>
<evidence type="ECO:0000259" key="11">
    <source>
        <dbReference type="PROSITE" id="PS51017"/>
    </source>
</evidence>
<dbReference type="PROSITE" id="PS50119">
    <property type="entry name" value="ZF_BBOX"/>
    <property type="match status" value="1"/>
</dbReference>
<evidence type="ECO:0000256" key="8">
    <source>
        <dbReference type="PROSITE-ProRule" id="PRU00024"/>
    </source>
</evidence>
<feature type="domain" description="B box-type" evidence="10">
    <location>
        <begin position="12"/>
        <end position="59"/>
    </location>
</feature>
<dbReference type="PROSITE" id="PS51017">
    <property type="entry name" value="CCT"/>
    <property type="match status" value="1"/>
</dbReference>
<keyword evidence="13" id="KW-1185">Reference proteome</keyword>
<dbReference type="Pfam" id="PF06203">
    <property type="entry name" value="CCT"/>
    <property type="match status" value="1"/>
</dbReference>
<sequence length="394" mass="43465">MAEGNDGDERRRRWPECDYCGKAMAALFCRADTARLCVACDRHVHAANALSRKHVRSPICDTCVSQPAAARSASDGLALCADCDSDAHGGGGAASHHRRQRIPIEGISGCPAAVELAASWGLFPGTAKRQKTTQSKQPLLRQLTELADMEFAAPLTCNLSAKTPQRTTQEMPYTSLLMLAPSELKGSDRLTGEELLLDSSPPAQAAGPAQIWDFSLGRLRNQKEPYELDIAYETNNNEEFMITSYNDLVTENSFANPEVFEDADDAICPSSNDNILSSNVRSTQRQILSNASTITKQKQNSSYSSLVKGPTTPSGSDMLTVLGNEIVDVPKKLNRDLLAKNRGDAMIRYREKRKTRRYDKRIRYESRKARADTRMRFKGRFVKSTEAFYVGNGG</sequence>
<dbReference type="InterPro" id="IPR049808">
    <property type="entry name" value="CONSTANS-like_Bbox1"/>
</dbReference>
<comment type="similarity">
    <text evidence="2">Belongs to the CONSTANS family.</text>
</comment>
<proteinExistence type="inferred from homology"/>
<evidence type="ECO:0000256" key="2">
    <source>
        <dbReference type="ARBA" id="ARBA00010024"/>
    </source>
</evidence>
<protein>
    <submittedName>
        <fullName evidence="12">Zinc finger protein CONSTANS-LIKE 14-like</fullName>
    </submittedName>
</protein>
<evidence type="ECO:0000313" key="12">
    <source>
        <dbReference type="EMBL" id="WOK96640.1"/>
    </source>
</evidence>
<keyword evidence="5 8" id="KW-0863">Zinc-finger</keyword>
<dbReference type="PANTHER" id="PTHR31717">
    <property type="entry name" value="ZINC FINGER PROTEIN CONSTANS-LIKE 10"/>
    <property type="match status" value="1"/>
</dbReference>
<feature type="domain" description="CCT" evidence="11">
    <location>
        <begin position="342"/>
        <end position="384"/>
    </location>
</feature>
<keyword evidence="7 9" id="KW-0539">Nucleus</keyword>
<dbReference type="Proteomes" id="UP001327560">
    <property type="component" value="Chromosome 2"/>
</dbReference>
<keyword evidence="6" id="KW-0862">Zinc</keyword>